<proteinExistence type="predicted"/>
<keyword evidence="4" id="KW-1185">Reference proteome</keyword>
<keyword evidence="1" id="KW-0472">Membrane</keyword>
<name>A0ABD5P9S1_9EURY</name>
<reference evidence="3 4" key="1">
    <citation type="journal article" date="2019" name="Int. J. Syst. Evol. Microbiol.">
        <title>The Global Catalogue of Microorganisms (GCM) 10K type strain sequencing project: providing services to taxonomists for standard genome sequencing and annotation.</title>
        <authorList>
            <consortium name="The Broad Institute Genomics Platform"/>
            <consortium name="The Broad Institute Genome Sequencing Center for Infectious Disease"/>
            <person name="Wu L."/>
            <person name="Ma J."/>
        </authorList>
    </citation>
    <scope>NUCLEOTIDE SEQUENCE [LARGE SCALE GENOMIC DNA]</scope>
    <source>
        <strain evidence="3 4">CGMCC 1.12553</strain>
    </source>
</reference>
<dbReference type="EMBL" id="JBHSDS010000003">
    <property type="protein sequence ID" value="MFC4357639.1"/>
    <property type="molecule type" value="Genomic_DNA"/>
</dbReference>
<feature type="transmembrane region" description="Helical" evidence="1">
    <location>
        <begin position="109"/>
        <end position="127"/>
    </location>
</feature>
<keyword evidence="1" id="KW-0812">Transmembrane</keyword>
<dbReference type="RefSeq" id="WP_267622053.1">
    <property type="nucleotide sequence ID" value="NZ_JAODIW010000006.1"/>
</dbReference>
<accession>A0ABD5P9S1</accession>
<sequence>MAGWKTFALLTLGILVGMAGVASWIAVADDDYKFDIKNERDEPPMQVTSIEPYASLSPEQQQVFDRAKAGETVRFETRAEYQMPRVVEQESTYYVSAAPRYFDWTDPRTFGPVLVALGGLALCIHAVRLDIRR</sequence>
<feature type="domain" description="DUF7979" evidence="2">
    <location>
        <begin position="38"/>
        <end position="94"/>
    </location>
</feature>
<comment type="caution">
    <text evidence="3">The sequence shown here is derived from an EMBL/GenBank/DDBJ whole genome shotgun (WGS) entry which is preliminary data.</text>
</comment>
<evidence type="ECO:0000256" key="1">
    <source>
        <dbReference type="SAM" id="Phobius"/>
    </source>
</evidence>
<dbReference type="Proteomes" id="UP001595921">
    <property type="component" value="Unassembled WGS sequence"/>
</dbReference>
<evidence type="ECO:0000313" key="3">
    <source>
        <dbReference type="EMBL" id="MFC4357639.1"/>
    </source>
</evidence>
<gene>
    <name evidence="3" type="ORF">ACFO0N_06710</name>
</gene>
<evidence type="ECO:0000313" key="4">
    <source>
        <dbReference type="Proteomes" id="UP001595921"/>
    </source>
</evidence>
<evidence type="ECO:0000259" key="2">
    <source>
        <dbReference type="Pfam" id="PF25934"/>
    </source>
</evidence>
<organism evidence="3 4">
    <name type="scientific">Halobium salinum</name>
    <dbReference type="NCBI Taxonomy" id="1364940"/>
    <lineage>
        <taxon>Archaea</taxon>
        <taxon>Methanobacteriati</taxon>
        <taxon>Methanobacteriota</taxon>
        <taxon>Stenosarchaea group</taxon>
        <taxon>Halobacteria</taxon>
        <taxon>Halobacteriales</taxon>
        <taxon>Haloferacaceae</taxon>
        <taxon>Halobium</taxon>
    </lineage>
</organism>
<dbReference type="Pfam" id="PF25934">
    <property type="entry name" value="DUF7979"/>
    <property type="match status" value="1"/>
</dbReference>
<protein>
    <recommendedName>
        <fullName evidence="2">DUF7979 domain-containing protein</fullName>
    </recommendedName>
</protein>
<dbReference type="InterPro" id="IPR058285">
    <property type="entry name" value="DUF7979"/>
</dbReference>
<keyword evidence="1" id="KW-1133">Transmembrane helix</keyword>
<dbReference type="AlphaFoldDB" id="A0ABD5P9S1"/>